<keyword evidence="9" id="KW-1185">Reference proteome</keyword>
<dbReference type="SUPFAM" id="SSF55307">
    <property type="entry name" value="Tubulin C-terminal domain-like"/>
    <property type="match status" value="1"/>
</dbReference>
<evidence type="ECO:0000256" key="2">
    <source>
        <dbReference type="ARBA" id="ARBA00022701"/>
    </source>
</evidence>
<dbReference type="GO" id="GO:0003924">
    <property type="term" value="F:GTPase activity"/>
    <property type="evidence" value="ECO:0007669"/>
    <property type="project" value="InterPro"/>
</dbReference>
<reference evidence="7" key="1">
    <citation type="submission" date="2023-06" db="EMBL/GenBank/DDBJ databases">
        <authorList>
            <person name="Kurt Z."/>
        </authorList>
    </citation>
    <scope>NUCLEOTIDE SEQUENCE</scope>
</reference>
<dbReference type="InterPro" id="IPR023123">
    <property type="entry name" value="Tubulin_C"/>
</dbReference>
<dbReference type="InterPro" id="IPR036525">
    <property type="entry name" value="Tubulin/FtsZ_GTPase_sf"/>
</dbReference>
<dbReference type="InterPro" id="IPR000217">
    <property type="entry name" value="Tubulin"/>
</dbReference>
<evidence type="ECO:0000313" key="9">
    <source>
        <dbReference type="Proteomes" id="UP001642409"/>
    </source>
</evidence>
<keyword evidence="2 5" id="KW-0493">Microtubule</keyword>
<dbReference type="InterPro" id="IPR008280">
    <property type="entry name" value="Tub_FtsZ_C"/>
</dbReference>
<protein>
    <recommendedName>
        <fullName evidence="5">Tubulin beta chain</fullName>
    </recommendedName>
</protein>
<evidence type="ECO:0000259" key="6">
    <source>
        <dbReference type="SMART" id="SM00864"/>
    </source>
</evidence>
<evidence type="ECO:0000313" key="7">
    <source>
        <dbReference type="EMBL" id="CAI9974934.1"/>
    </source>
</evidence>
<dbReference type="PRINTS" id="PR01161">
    <property type="entry name" value="TUBULIN"/>
</dbReference>
<keyword evidence="3 5" id="KW-0547">Nucleotide-binding</keyword>
<evidence type="ECO:0000256" key="3">
    <source>
        <dbReference type="ARBA" id="ARBA00022741"/>
    </source>
</evidence>
<dbReference type="EMBL" id="CAXDID020000265">
    <property type="protein sequence ID" value="CAL6066907.1"/>
    <property type="molecule type" value="Genomic_DNA"/>
</dbReference>
<comment type="caution">
    <text evidence="7">The sequence shown here is derived from an EMBL/GenBank/DDBJ whole genome shotgun (WGS) entry which is preliminary data.</text>
</comment>
<dbReference type="Proteomes" id="UP001642409">
    <property type="component" value="Unassembled WGS sequence"/>
</dbReference>
<dbReference type="GO" id="GO:0005874">
    <property type="term" value="C:microtubule"/>
    <property type="evidence" value="ECO:0007669"/>
    <property type="project" value="UniProtKB-KW"/>
</dbReference>
<dbReference type="GO" id="GO:0005525">
    <property type="term" value="F:GTP binding"/>
    <property type="evidence" value="ECO:0007669"/>
    <property type="project" value="UniProtKB-UniRule"/>
</dbReference>
<dbReference type="InterPro" id="IPR017975">
    <property type="entry name" value="Tubulin_CS"/>
</dbReference>
<organism evidence="7">
    <name type="scientific">Hexamita inflata</name>
    <dbReference type="NCBI Taxonomy" id="28002"/>
    <lineage>
        <taxon>Eukaryota</taxon>
        <taxon>Metamonada</taxon>
        <taxon>Diplomonadida</taxon>
        <taxon>Hexamitidae</taxon>
        <taxon>Hexamitinae</taxon>
        <taxon>Hexamita</taxon>
    </lineage>
</organism>
<comment type="function">
    <text evidence="5">Tubulin is the major constituent of microtubules, a cylinder consisting of laterally associated linear protofilaments composed of alpha- and beta-tubulin heterodimers. Microtubules grow by the addition of GTP-tubulin dimers to the microtubule end, where a stabilizing cap forms. Below the cap, tubulin dimers are in GDP-bound state, owing to GTPase activity of alpha-tubulin.</text>
</comment>
<feature type="domain" description="Tubulin/FtsZ GTPase" evidence="6">
    <location>
        <begin position="46"/>
        <end position="241"/>
    </location>
</feature>
<comment type="subunit">
    <text evidence="5">Dimer of alpha and beta chains. A typical microtubule is a hollow water-filled tube with an outer diameter of 25 nm and an inner diameter of 15 nM. Alpha-beta heterodimers associate head-to-tail to form protofilaments running lengthwise along the microtubule wall with the beta-tubulin subunit facing the microtubule plus end conferring a structural polarity. Microtubules usually have 13 protofilaments but different protofilament numbers can be found in some organisms and specialized cells.</text>
</comment>
<comment type="similarity">
    <text evidence="1 5">Belongs to the tubulin family.</text>
</comment>
<keyword evidence="4 5" id="KW-0342">GTP-binding</keyword>
<dbReference type="SMART" id="SM00864">
    <property type="entry name" value="Tubulin"/>
    <property type="match status" value="1"/>
</dbReference>
<dbReference type="AlphaFoldDB" id="A0AA86UZT4"/>
<name>A0AA86UZT4_9EUKA</name>
<dbReference type="GO" id="GO:0007017">
    <property type="term" value="P:microtubule-based process"/>
    <property type="evidence" value="ECO:0007669"/>
    <property type="project" value="InterPro"/>
</dbReference>
<evidence type="ECO:0000313" key="8">
    <source>
        <dbReference type="EMBL" id="CAL6066907.1"/>
    </source>
</evidence>
<dbReference type="GO" id="GO:0005200">
    <property type="term" value="F:structural constituent of cytoskeleton"/>
    <property type="evidence" value="ECO:0007669"/>
    <property type="project" value="InterPro"/>
</dbReference>
<dbReference type="PANTHER" id="PTHR11588">
    <property type="entry name" value="TUBULIN"/>
    <property type="match status" value="1"/>
</dbReference>
<dbReference type="EMBL" id="CATOUU010001157">
    <property type="protein sequence ID" value="CAI9974934.1"/>
    <property type="molecule type" value="Genomic_DNA"/>
</dbReference>
<dbReference type="PROSITE" id="PS00227">
    <property type="entry name" value="TUBULIN"/>
    <property type="match status" value="1"/>
</dbReference>
<evidence type="ECO:0000256" key="4">
    <source>
        <dbReference type="ARBA" id="ARBA00023134"/>
    </source>
</evidence>
<proteinExistence type="inferred from homology"/>
<dbReference type="SUPFAM" id="SSF52490">
    <property type="entry name" value="Tubulin nucleotide-binding domain-like"/>
    <property type="match status" value="1"/>
</dbReference>
<gene>
    <name evidence="8" type="ORF">HINF_LOCUS52769</name>
    <name evidence="7" type="ORF">HINF_LOCUS62579</name>
</gene>
<dbReference type="InterPro" id="IPR003008">
    <property type="entry name" value="Tubulin_FtsZ_GTPase"/>
</dbReference>
<dbReference type="Pfam" id="PF00091">
    <property type="entry name" value="Tubulin"/>
    <property type="match status" value="1"/>
</dbReference>
<reference evidence="8 9" key="2">
    <citation type="submission" date="2024-07" db="EMBL/GenBank/DDBJ databases">
        <authorList>
            <person name="Akdeniz Z."/>
        </authorList>
    </citation>
    <scope>NUCLEOTIDE SEQUENCE [LARGE SCALE GENOMIC DNA]</scope>
</reference>
<evidence type="ECO:0000256" key="1">
    <source>
        <dbReference type="ARBA" id="ARBA00009636"/>
    </source>
</evidence>
<dbReference type="PRINTS" id="PR01163">
    <property type="entry name" value="BETATUBULIN"/>
</dbReference>
<dbReference type="Gene3D" id="3.40.50.1440">
    <property type="entry name" value="Tubulin/FtsZ, GTPase domain"/>
    <property type="match status" value="1"/>
</dbReference>
<evidence type="ECO:0000256" key="5">
    <source>
        <dbReference type="RuleBase" id="RU000352"/>
    </source>
</evidence>
<dbReference type="InterPro" id="IPR002453">
    <property type="entry name" value="Beta_tubulin"/>
</dbReference>
<sequence>MKEILTIQVGQCGNNLASSFWEGAMLEHQIQADGLLTDPQEPVGNQSVYFQEASNGRHVPRSVLVDLEPTIMDKIRKGSMGGLFKPENIISGMNGAWNNWAKGYYTEGVEIIDQVMDAIRKQLEQSDVTNIFQMVHSLGGGTGSGLGSLICDKLREEYENLAIYNQAVLPEFINGVMDGYNGGLAIRHLLDASNQVLLIQNVALCEICIYQLQLPKPTYTNLNKVITDHFLCFTSAWRFHSCVDEKEITDMMHPFKCSSLSYIKDNVLFNLTCQTELLPKSIAVSTGQIPEMVKSEIQIISTSQNKQNQTALIQCAKSITQPLEKGRSLFSNLFRRRAFLQIFQNEGMEELEFQESLDKLQQQIQIYKQL</sequence>
<dbReference type="Gene3D" id="1.10.287.600">
    <property type="entry name" value="Helix hairpin bin"/>
    <property type="match status" value="1"/>
</dbReference>
<accession>A0AA86UZT4</accession>